<dbReference type="Gene3D" id="3.30.930.10">
    <property type="entry name" value="Bira Bifunctional Protein, Domain 2"/>
    <property type="match status" value="1"/>
</dbReference>
<dbReference type="PROSITE" id="PS51733">
    <property type="entry name" value="BPL_LPL_CATALYTIC"/>
    <property type="match status" value="1"/>
</dbReference>
<proteinExistence type="predicted"/>
<dbReference type="AlphaFoldDB" id="A0A075FLR4"/>
<organism evidence="2">
    <name type="scientific">uncultured marine group II/III euryarchaeote AD1000_03_F11</name>
    <dbReference type="NCBI Taxonomy" id="1457703"/>
    <lineage>
        <taxon>Archaea</taxon>
        <taxon>Methanobacteriati</taxon>
        <taxon>Methanobacteriota</taxon>
        <taxon>environmental samples</taxon>
    </lineage>
</organism>
<keyword evidence="2" id="KW-0808">Transferase</keyword>
<dbReference type="CDD" id="cd02440">
    <property type="entry name" value="AdoMet_MTases"/>
    <property type="match status" value="1"/>
</dbReference>
<dbReference type="PANTHER" id="PTHR18895">
    <property type="entry name" value="HEMK METHYLTRANSFERASE"/>
    <property type="match status" value="1"/>
</dbReference>
<dbReference type="EMBL" id="KF900309">
    <property type="protein sequence ID" value="AIE90416.1"/>
    <property type="molecule type" value="Genomic_DNA"/>
</dbReference>
<sequence>MHEGPDPPERDLTGPTKRISFGLEGVGDWELLVPQTVYPPREDTLLLAQALSTIQRESGLALEIGCGSGAISIVLASLGWNVEACDVNPIAVAAARGNAHTTGLSDMISISEGGVGEPGWNLPEGTDLVVWNLPYLDPEEDGRRLEPIEDASMLDILGGWSDILLKKILDSKISEDCLVVMLQRTDPPSQSNSESWLKAGWACRTLGSLRMGDERLEAVCYWKPVNGNGPLILDECESTMDEAKKLDTLVWGRVLSLSQATGRGRGGSRWRTTPGSLACTWVIPISDSELLNPGTIQTSIGSVLSSALGCQCKWPNDLIDESGVKLGGILVESSTSESAVRVGVGINRDSTIVDGASVSGWKEVTGKISLMEVFALLDSALASLFERPPGVPRISTEELVEISWRGLANSLSRGVLIDVENGNTRVVGLDSGGRLEIENSGVERITDEVGRLDWIILSD</sequence>
<evidence type="ECO:0000313" key="2">
    <source>
        <dbReference type="EMBL" id="AIE90416.1"/>
    </source>
</evidence>
<accession>A0A075FLR4</accession>
<dbReference type="Pfam" id="PF06325">
    <property type="entry name" value="PrmA"/>
    <property type="match status" value="1"/>
</dbReference>
<dbReference type="GO" id="GO:0032259">
    <property type="term" value="P:methylation"/>
    <property type="evidence" value="ECO:0007669"/>
    <property type="project" value="UniProtKB-KW"/>
</dbReference>
<reference evidence="2" key="1">
    <citation type="journal article" date="2014" name="Genome Biol. Evol.">
        <title>Pangenome evidence for extensive interdomain horizontal transfer affecting lineage core and shell genes in uncultured planktonic thaumarchaeota and euryarchaeota.</title>
        <authorList>
            <person name="Deschamps P."/>
            <person name="Zivanovic Y."/>
            <person name="Moreira D."/>
            <person name="Rodriguez-Valera F."/>
            <person name="Lopez-Garcia P."/>
        </authorList>
    </citation>
    <scope>NUCLEOTIDE SEQUENCE</scope>
</reference>
<dbReference type="SUPFAM" id="SSF55681">
    <property type="entry name" value="Class II aaRS and biotin synthetases"/>
    <property type="match status" value="1"/>
</dbReference>
<dbReference type="InterPro" id="IPR029063">
    <property type="entry name" value="SAM-dependent_MTases_sf"/>
</dbReference>
<dbReference type="InterPro" id="IPR004143">
    <property type="entry name" value="BPL_LPL_catalytic"/>
</dbReference>
<dbReference type="PANTHER" id="PTHR18895:SF74">
    <property type="entry name" value="MTRF1L RELEASE FACTOR GLUTAMINE METHYLTRANSFERASE"/>
    <property type="match status" value="1"/>
</dbReference>
<dbReference type="Pfam" id="PF03099">
    <property type="entry name" value="BPL_LplA_LipB"/>
    <property type="match status" value="1"/>
</dbReference>
<dbReference type="GO" id="GO:0008168">
    <property type="term" value="F:methyltransferase activity"/>
    <property type="evidence" value="ECO:0007669"/>
    <property type="project" value="UniProtKB-KW"/>
</dbReference>
<dbReference type="SUPFAM" id="SSF53335">
    <property type="entry name" value="S-adenosyl-L-methionine-dependent methyltransferases"/>
    <property type="match status" value="1"/>
</dbReference>
<dbReference type="InterPro" id="IPR050320">
    <property type="entry name" value="N5-glutamine_MTase"/>
</dbReference>
<feature type="domain" description="BPL/LPL catalytic" evidence="1">
    <location>
        <begin position="211"/>
        <end position="389"/>
    </location>
</feature>
<dbReference type="Gene3D" id="3.40.50.150">
    <property type="entry name" value="Vaccinia Virus protein VP39"/>
    <property type="match status" value="1"/>
</dbReference>
<evidence type="ECO:0000259" key="1">
    <source>
        <dbReference type="PROSITE" id="PS51733"/>
    </source>
</evidence>
<keyword evidence="2" id="KW-0489">Methyltransferase</keyword>
<dbReference type="InterPro" id="IPR045864">
    <property type="entry name" value="aa-tRNA-synth_II/BPL/LPL"/>
</dbReference>
<protein>
    <submittedName>
        <fullName evidence="2">Release factor glutamine methyltransferase</fullName>
    </submittedName>
</protein>
<name>A0A075FLR4_9EURY</name>